<dbReference type="STRING" id="2316362.A0A4Q2D7Z2"/>
<accession>A0A4Q2D7Z2</accession>
<dbReference type="Proteomes" id="UP000290288">
    <property type="component" value="Unassembled WGS sequence"/>
</dbReference>
<proteinExistence type="predicted"/>
<comment type="caution">
    <text evidence="2">The sequence shown here is derived from an EMBL/GenBank/DDBJ whole genome shotgun (WGS) entry which is preliminary data.</text>
</comment>
<reference evidence="2 3" key="1">
    <citation type="submission" date="2019-01" db="EMBL/GenBank/DDBJ databases">
        <title>Draft genome sequence of Psathyrella aberdarensis IHI B618.</title>
        <authorList>
            <person name="Buettner E."/>
            <person name="Kellner H."/>
        </authorList>
    </citation>
    <scope>NUCLEOTIDE SEQUENCE [LARGE SCALE GENOMIC DNA]</scope>
    <source>
        <strain evidence="2 3">IHI B618</strain>
    </source>
</reference>
<feature type="compositionally biased region" description="Gly residues" evidence="1">
    <location>
        <begin position="256"/>
        <end position="279"/>
    </location>
</feature>
<dbReference type="EMBL" id="SDEE01000611">
    <property type="protein sequence ID" value="RXW15012.1"/>
    <property type="molecule type" value="Genomic_DNA"/>
</dbReference>
<evidence type="ECO:0000313" key="2">
    <source>
        <dbReference type="EMBL" id="RXW15012.1"/>
    </source>
</evidence>
<dbReference type="OrthoDB" id="10613578at2759"/>
<name>A0A4Q2D7Z2_9AGAR</name>
<evidence type="ECO:0000256" key="1">
    <source>
        <dbReference type="SAM" id="MobiDB-lite"/>
    </source>
</evidence>
<dbReference type="AlphaFoldDB" id="A0A4Q2D7Z2"/>
<protein>
    <submittedName>
        <fullName evidence="2">Uncharacterized protein</fullName>
    </submittedName>
</protein>
<gene>
    <name evidence="2" type="ORF">EST38_g10837</name>
</gene>
<sequence>MGEETKWSLASLSLQSAVENHDGIATEIEFAGGPDPVLRMLGNTHAGDNALGRTRGAHPTRFVVTGVPPHAQDALTNAVIRNTTTYTVVAVTIPRQVDAFVLILSDLWGIRATQNNTAIVVDAIKSAIQNSTEVGGILDLYHDRVRPAGSNNTYDRTTAMNSLLGTIRVRTLGPVPTAGTEWAVFWDPPTADRQGELLWVSALRKLKIQIVSLGKTLNEQQAPVSTCGLCHFHDHTTPFCPFPALPGWHTPTNTNGGAGAARGGRGGGAGRARGGGRGWGRGRGRGA</sequence>
<keyword evidence="3" id="KW-1185">Reference proteome</keyword>
<evidence type="ECO:0000313" key="3">
    <source>
        <dbReference type="Proteomes" id="UP000290288"/>
    </source>
</evidence>
<feature type="region of interest" description="Disordered" evidence="1">
    <location>
        <begin position="251"/>
        <end position="287"/>
    </location>
</feature>
<organism evidence="2 3">
    <name type="scientific">Candolleomyces aberdarensis</name>
    <dbReference type="NCBI Taxonomy" id="2316362"/>
    <lineage>
        <taxon>Eukaryota</taxon>
        <taxon>Fungi</taxon>
        <taxon>Dikarya</taxon>
        <taxon>Basidiomycota</taxon>
        <taxon>Agaricomycotina</taxon>
        <taxon>Agaricomycetes</taxon>
        <taxon>Agaricomycetidae</taxon>
        <taxon>Agaricales</taxon>
        <taxon>Agaricineae</taxon>
        <taxon>Psathyrellaceae</taxon>
        <taxon>Candolleomyces</taxon>
    </lineage>
</organism>